<evidence type="ECO:0000259" key="3">
    <source>
        <dbReference type="Pfam" id="PF13649"/>
    </source>
</evidence>
<evidence type="ECO:0000313" key="4">
    <source>
        <dbReference type="EMBL" id="MCV2872147.1"/>
    </source>
</evidence>
<evidence type="ECO:0000313" key="5">
    <source>
        <dbReference type="Proteomes" id="UP001652564"/>
    </source>
</evidence>
<dbReference type="GO" id="GO:0008168">
    <property type="term" value="F:methyltransferase activity"/>
    <property type="evidence" value="ECO:0007669"/>
    <property type="project" value="UniProtKB-KW"/>
</dbReference>
<dbReference type="CDD" id="cd02440">
    <property type="entry name" value="AdoMet_MTases"/>
    <property type="match status" value="1"/>
</dbReference>
<keyword evidence="5" id="KW-1185">Reference proteome</keyword>
<feature type="domain" description="Methyltransferase" evidence="3">
    <location>
        <begin position="43"/>
        <end position="136"/>
    </location>
</feature>
<dbReference type="PANTHER" id="PTHR43861:SF1">
    <property type="entry name" value="TRANS-ACONITATE 2-METHYLTRANSFERASE"/>
    <property type="match status" value="1"/>
</dbReference>
<accession>A0ABT2ZLY9</accession>
<keyword evidence="1 4" id="KW-0489">Methyltransferase</keyword>
<dbReference type="RefSeq" id="WP_263739336.1">
    <property type="nucleotide sequence ID" value="NZ_JAOWKZ010000002.1"/>
</dbReference>
<dbReference type="EMBL" id="JAOWKZ010000002">
    <property type="protein sequence ID" value="MCV2872147.1"/>
    <property type="molecule type" value="Genomic_DNA"/>
</dbReference>
<dbReference type="PANTHER" id="PTHR43861">
    <property type="entry name" value="TRANS-ACONITATE 2-METHYLTRANSFERASE-RELATED"/>
    <property type="match status" value="1"/>
</dbReference>
<proteinExistence type="predicted"/>
<organism evidence="4 5">
    <name type="scientific">Albidovulum litorale</name>
    <dbReference type="NCBI Taxonomy" id="2984134"/>
    <lineage>
        <taxon>Bacteria</taxon>
        <taxon>Pseudomonadati</taxon>
        <taxon>Pseudomonadota</taxon>
        <taxon>Alphaproteobacteria</taxon>
        <taxon>Rhodobacterales</taxon>
        <taxon>Paracoccaceae</taxon>
        <taxon>Albidovulum</taxon>
    </lineage>
</organism>
<evidence type="ECO:0000256" key="2">
    <source>
        <dbReference type="ARBA" id="ARBA00022679"/>
    </source>
</evidence>
<dbReference type="InterPro" id="IPR029063">
    <property type="entry name" value="SAM-dependent_MTases_sf"/>
</dbReference>
<evidence type="ECO:0000256" key="1">
    <source>
        <dbReference type="ARBA" id="ARBA00022603"/>
    </source>
</evidence>
<dbReference type="Proteomes" id="UP001652564">
    <property type="component" value="Unassembled WGS sequence"/>
</dbReference>
<dbReference type="GO" id="GO:0032259">
    <property type="term" value="P:methylation"/>
    <property type="evidence" value="ECO:0007669"/>
    <property type="project" value="UniProtKB-KW"/>
</dbReference>
<dbReference type="InterPro" id="IPR041698">
    <property type="entry name" value="Methyltransf_25"/>
</dbReference>
<dbReference type="Gene3D" id="3.40.50.150">
    <property type="entry name" value="Vaccinia Virus protein VP39"/>
    <property type="match status" value="1"/>
</dbReference>
<name>A0ABT2ZLY9_9RHOB</name>
<dbReference type="SUPFAM" id="SSF53335">
    <property type="entry name" value="S-adenosyl-L-methionine-dependent methyltransferases"/>
    <property type="match status" value="1"/>
</dbReference>
<reference evidence="4 5" key="1">
    <citation type="submission" date="2022-10" db="EMBL/GenBank/DDBJ databases">
        <title>Defluviimonas sp. nov., isolated from ocean surface sediments.</title>
        <authorList>
            <person name="He W."/>
            <person name="Wang L."/>
            <person name="Zhang D.-F."/>
        </authorList>
    </citation>
    <scope>NUCLEOTIDE SEQUENCE [LARGE SCALE GENOMIC DNA]</scope>
    <source>
        <strain evidence="4 5">WL0050</strain>
    </source>
</reference>
<protein>
    <submittedName>
        <fullName evidence="4">Class I SAM-dependent methyltransferase</fullName>
    </submittedName>
</protein>
<sequence length="217" mass="23528">MQNAAKFWDGIAEKYAKSPIKDVDAYNYTLERTRSHLAKTDRVLELGCGSGSTALLLAPGVGEITASDVSPGMIAVGKCKAEVEAVKNIRFVAAGVDDEVLDDGPYDAVLAFNMLHLLPDLPKALDRVNHLLNPGGLFISKTICRPVAGSGWSRERLFLTFMMGVLPLMQLLGKAPFVRIGRIAELEAAVMKAGFEIIETGNHPAQPPRRFIVARKV</sequence>
<dbReference type="Pfam" id="PF13649">
    <property type="entry name" value="Methyltransf_25"/>
    <property type="match status" value="1"/>
</dbReference>
<keyword evidence="2" id="KW-0808">Transferase</keyword>
<comment type="caution">
    <text evidence="4">The sequence shown here is derived from an EMBL/GenBank/DDBJ whole genome shotgun (WGS) entry which is preliminary data.</text>
</comment>
<gene>
    <name evidence="4" type="ORF">OEZ71_07540</name>
</gene>